<dbReference type="PROSITE" id="PS00018">
    <property type="entry name" value="EF_HAND_1"/>
    <property type="match status" value="1"/>
</dbReference>
<accession>A0ABY0FK39</accession>
<sequence>MKQSDIFTIIIIASIGMVGAFFASNAILGNPDELMLKHKNISPISTEVVEPDPETFNQDAINPTVEVYVGQCEDVDQNGILDRAELVACGKATPQLSEEEKKAEEEKKKAEEEKKKTEGQAGEKNSSENNNATQNGQTGQNNSANNGSESSNNQNGGRATE</sequence>
<comment type="caution">
    <text evidence="3">The sequence shown here is derived from an EMBL/GenBank/DDBJ whole genome shotgun (WGS) entry which is preliminary data.</text>
</comment>
<keyword evidence="4" id="KW-1185">Reference proteome</keyword>
<dbReference type="EMBL" id="PRLL01000005">
    <property type="protein sequence ID" value="RYC73684.1"/>
    <property type="molecule type" value="Genomic_DNA"/>
</dbReference>
<evidence type="ECO:0000256" key="2">
    <source>
        <dbReference type="SAM" id="Phobius"/>
    </source>
</evidence>
<protein>
    <recommendedName>
        <fullName evidence="5">EF-hand domain-containing protein</fullName>
    </recommendedName>
</protein>
<keyword evidence="2" id="KW-0812">Transmembrane</keyword>
<organism evidence="3 4">
    <name type="scientific">Candidatus Nanosyncoccus nanoralicus</name>
    <dbReference type="NCBI Taxonomy" id="2171996"/>
    <lineage>
        <taxon>Bacteria</taxon>
        <taxon>Candidatus Saccharimonadota</taxon>
        <taxon>Candidatus Nanosyncoccalia</taxon>
        <taxon>Candidatus Nanosyncoccales</taxon>
        <taxon>Candidatus Nanosyncoccaceae</taxon>
        <taxon>Candidatus Nanosyncoccus</taxon>
    </lineage>
</organism>
<name>A0ABY0FK39_9BACT</name>
<evidence type="ECO:0000313" key="4">
    <source>
        <dbReference type="Proteomes" id="UP001191004"/>
    </source>
</evidence>
<feature type="compositionally biased region" description="Low complexity" evidence="1">
    <location>
        <begin position="129"/>
        <end position="161"/>
    </location>
</feature>
<evidence type="ECO:0000256" key="1">
    <source>
        <dbReference type="SAM" id="MobiDB-lite"/>
    </source>
</evidence>
<evidence type="ECO:0008006" key="5">
    <source>
        <dbReference type="Google" id="ProtNLM"/>
    </source>
</evidence>
<dbReference type="InterPro" id="IPR018247">
    <property type="entry name" value="EF_Hand_1_Ca_BS"/>
</dbReference>
<reference evidence="3 4" key="1">
    <citation type="journal article" date="2018" name="bioRxiv">
        <title>Evidence of independent acquisition and adaption of ultra-small bacteria to human hosts across the highly diverse yet reduced genomes of the phylum Saccharibacteria.</title>
        <authorList>
            <person name="McLean J.S."/>
            <person name="Bor B."/>
            <person name="To T.T."/>
            <person name="Liu Q."/>
            <person name="Kearns K.A."/>
            <person name="Solden L.M."/>
            <person name="Wrighton K.C."/>
            <person name="He X."/>
            <person name="Shi W."/>
        </authorList>
    </citation>
    <scope>NUCLEOTIDE SEQUENCE [LARGE SCALE GENOMIC DNA]</scope>
    <source>
        <strain evidence="3 4">TM7_KMM_G3_1_HOT_351</strain>
    </source>
</reference>
<evidence type="ECO:0000313" key="3">
    <source>
        <dbReference type="EMBL" id="RYC73684.1"/>
    </source>
</evidence>
<keyword evidence="2" id="KW-0472">Membrane</keyword>
<feature type="compositionally biased region" description="Basic and acidic residues" evidence="1">
    <location>
        <begin position="98"/>
        <end position="118"/>
    </location>
</feature>
<proteinExistence type="predicted"/>
<reference evidence="3 4" key="2">
    <citation type="journal article" date="2020" name="Cell Rep.">
        <title>Acquisition and Adaptation of Ultra-small Parasitic Reduced Genome Bacteria to Mammalian Hosts.</title>
        <authorList>
            <person name="McLean J.S."/>
            <person name="Bor B."/>
            <person name="Kerns K.A."/>
            <person name="Liu Q."/>
            <person name="To T.T."/>
            <person name="Solden L."/>
            <person name="Hendrickson E.L."/>
            <person name="Wrighton K."/>
            <person name="Shi W."/>
            <person name="He X."/>
        </authorList>
    </citation>
    <scope>NUCLEOTIDE SEQUENCE [LARGE SCALE GENOMIC DNA]</scope>
    <source>
        <strain evidence="3 4">TM7_KMM_G3_1_HOT_351</strain>
    </source>
</reference>
<feature type="region of interest" description="Disordered" evidence="1">
    <location>
        <begin position="91"/>
        <end position="161"/>
    </location>
</feature>
<feature type="transmembrane region" description="Helical" evidence="2">
    <location>
        <begin position="6"/>
        <end position="28"/>
    </location>
</feature>
<gene>
    <name evidence="3" type="ORF">G3KMM_00250</name>
</gene>
<dbReference type="Proteomes" id="UP001191004">
    <property type="component" value="Unassembled WGS sequence"/>
</dbReference>
<keyword evidence="2" id="KW-1133">Transmembrane helix</keyword>
<dbReference type="RefSeq" id="WP_129604442.1">
    <property type="nucleotide sequence ID" value="NZ_PRLL01000005.1"/>
</dbReference>